<evidence type="ECO:0000256" key="5">
    <source>
        <dbReference type="SAM" id="Coils"/>
    </source>
</evidence>
<dbReference type="Pfam" id="PF00891">
    <property type="entry name" value="Methyltransf_2"/>
    <property type="match status" value="1"/>
</dbReference>
<keyword evidence="5" id="KW-0175">Coiled coil</keyword>
<dbReference type="InterPro" id="IPR012967">
    <property type="entry name" value="COMT_dimerisation"/>
</dbReference>
<evidence type="ECO:0000256" key="2">
    <source>
        <dbReference type="ARBA" id="ARBA00022679"/>
    </source>
</evidence>
<dbReference type="Proteomes" id="UP000224634">
    <property type="component" value="Unassembled WGS sequence"/>
</dbReference>
<evidence type="ECO:0000256" key="1">
    <source>
        <dbReference type="ARBA" id="ARBA00022603"/>
    </source>
</evidence>
<protein>
    <submittedName>
        <fullName evidence="8">Uncharacterized protein</fullName>
    </submittedName>
</protein>
<dbReference type="InterPro" id="IPR001077">
    <property type="entry name" value="COMT_C"/>
</dbReference>
<evidence type="ECO:0000259" key="6">
    <source>
        <dbReference type="Pfam" id="PF00891"/>
    </source>
</evidence>
<comment type="caution">
    <text evidence="8">The sequence shown here is derived from an EMBL/GenBank/DDBJ whole genome shotgun (WGS) entry which is preliminary data.</text>
</comment>
<dbReference type="InterPro" id="IPR016461">
    <property type="entry name" value="COMT-like"/>
</dbReference>
<dbReference type="STRING" id="1447883.A0A2B7Z1M5"/>
<feature type="coiled-coil region" evidence="5">
    <location>
        <begin position="7"/>
        <end position="34"/>
    </location>
</feature>
<evidence type="ECO:0000256" key="4">
    <source>
        <dbReference type="PIRSR" id="PIRSR005739-1"/>
    </source>
</evidence>
<evidence type="ECO:0000259" key="7">
    <source>
        <dbReference type="Pfam" id="PF08100"/>
    </source>
</evidence>
<name>A0A2B7Z1M5_POLH7</name>
<feature type="domain" description="O-methyltransferase dimerisation" evidence="7">
    <location>
        <begin position="66"/>
        <end position="128"/>
    </location>
</feature>
<dbReference type="PIRSF" id="PIRSF005739">
    <property type="entry name" value="O-mtase"/>
    <property type="match status" value="1"/>
</dbReference>
<keyword evidence="2" id="KW-0808">Transferase</keyword>
<dbReference type="InterPro" id="IPR036388">
    <property type="entry name" value="WH-like_DNA-bd_sf"/>
</dbReference>
<dbReference type="PANTHER" id="PTHR43712">
    <property type="entry name" value="PUTATIVE (AFU_ORTHOLOGUE AFUA_4G14580)-RELATED"/>
    <property type="match status" value="1"/>
</dbReference>
<dbReference type="InterPro" id="IPR029063">
    <property type="entry name" value="SAM-dependent_MTases_sf"/>
</dbReference>
<dbReference type="Gene3D" id="1.10.10.10">
    <property type="entry name" value="Winged helix-like DNA-binding domain superfamily/Winged helix DNA-binding domain"/>
    <property type="match status" value="1"/>
</dbReference>
<dbReference type="SUPFAM" id="SSF46785">
    <property type="entry name" value="Winged helix' DNA-binding domain"/>
    <property type="match status" value="1"/>
</dbReference>
<keyword evidence="1" id="KW-0489">Methyltransferase</keyword>
<evidence type="ECO:0000313" key="9">
    <source>
        <dbReference type="Proteomes" id="UP000224634"/>
    </source>
</evidence>
<dbReference type="Pfam" id="PF08100">
    <property type="entry name" value="Dimerisation"/>
    <property type="match status" value="1"/>
</dbReference>
<dbReference type="PROSITE" id="PS51683">
    <property type="entry name" value="SAM_OMT_II"/>
    <property type="match status" value="1"/>
</dbReference>
<dbReference type="Gene3D" id="3.40.50.150">
    <property type="entry name" value="Vaccinia Virus protein VP39"/>
    <property type="match status" value="1"/>
</dbReference>
<keyword evidence="9" id="KW-1185">Reference proteome</keyword>
<sequence length="408" mass="45797">MASLRDHQEIASLLKQLNERVNSLQDQHVEADRVAAVKAARDLMVALDTPQEALMKLVYAPTHALCVRIAIDLDLFKTLAEKDGPVTLEELAAVKNADPVLVGRVLRVLTGIGYVTEHDERAFKANKMTKHMTGRFAIATSQFIWDGMPALASIPEFLEKTKFKNPSGAANGPFQYAEKIDVAIWDYLPNHPDKLDHCSTFMEGDRGSRPSWLEWFPVKEQVIDGFNKEEGDVLLVDVAGGRGHDIGAFHKAFPDAPGRLVVEDLPHVVDDIQNLDPAVERVKINMFEGQPIKGARTYYMKFILHDWSDSESRSILTHIASAMKRGYSKFIIEEFILADKDCALLPAMWDWEMMVFCNSMERTAKQWSELLESVGMKVVKFWYPPGDGQGIIEAELKDDDEPVQNGAT</sequence>
<dbReference type="AlphaFoldDB" id="A0A2B7Z1M5"/>
<evidence type="ECO:0000313" key="8">
    <source>
        <dbReference type="EMBL" id="PGH27028.1"/>
    </source>
</evidence>
<organism evidence="8 9">
    <name type="scientific">Polytolypa hystricis (strain UAMH7299)</name>
    <dbReference type="NCBI Taxonomy" id="1447883"/>
    <lineage>
        <taxon>Eukaryota</taxon>
        <taxon>Fungi</taxon>
        <taxon>Dikarya</taxon>
        <taxon>Ascomycota</taxon>
        <taxon>Pezizomycotina</taxon>
        <taxon>Eurotiomycetes</taxon>
        <taxon>Eurotiomycetidae</taxon>
        <taxon>Onygenales</taxon>
        <taxon>Onygenales incertae sedis</taxon>
        <taxon>Polytolypa</taxon>
    </lineage>
</organism>
<dbReference type="PANTHER" id="PTHR43712:SF1">
    <property type="entry name" value="HYPOTHETICAL O-METHYLTRANSFERASE (EUROFUNG)-RELATED"/>
    <property type="match status" value="1"/>
</dbReference>
<gene>
    <name evidence="8" type="ORF">AJ80_01213</name>
</gene>
<dbReference type="OrthoDB" id="1535081at2759"/>
<feature type="active site" description="Proton acceptor" evidence="4">
    <location>
        <position position="305"/>
    </location>
</feature>
<feature type="domain" description="O-methyltransferase C-terminal" evidence="6">
    <location>
        <begin position="222"/>
        <end position="376"/>
    </location>
</feature>
<dbReference type="SUPFAM" id="SSF53335">
    <property type="entry name" value="S-adenosyl-L-methionine-dependent methyltransferases"/>
    <property type="match status" value="1"/>
</dbReference>
<dbReference type="GO" id="GO:0032259">
    <property type="term" value="P:methylation"/>
    <property type="evidence" value="ECO:0007669"/>
    <property type="project" value="UniProtKB-KW"/>
</dbReference>
<dbReference type="GO" id="GO:0008171">
    <property type="term" value="F:O-methyltransferase activity"/>
    <property type="evidence" value="ECO:0007669"/>
    <property type="project" value="InterPro"/>
</dbReference>
<accession>A0A2B7Z1M5</accession>
<evidence type="ECO:0000256" key="3">
    <source>
        <dbReference type="ARBA" id="ARBA00022691"/>
    </source>
</evidence>
<keyword evidence="3" id="KW-0949">S-adenosyl-L-methionine</keyword>
<dbReference type="EMBL" id="PDNA01000010">
    <property type="protein sequence ID" value="PGH27028.1"/>
    <property type="molecule type" value="Genomic_DNA"/>
</dbReference>
<proteinExistence type="predicted"/>
<dbReference type="GO" id="GO:0046983">
    <property type="term" value="F:protein dimerization activity"/>
    <property type="evidence" value="ECO:0007669"/>
    <property type="project" value="InterPro"/>
</dbReference>
<reference evidence="8 9" key="1">
    <citation type="submission" date="2017-10" db="EMBL/GenBank/DDBJ databases">
        <title>Comparative genomics in systemic dimorphic fungi from Ajellomycetaceae.</title>
        <authorList>
            <person name="Munoz J.F."/>
            <person name="Mcewen J.G."/>
            <person name="Clay O.K."/>
            <person name="Cuomo C.A."/>
        </authorList>
    </citation>
    <scope>NUCLEOTIDE SEQUENCE [LARGE SCALE GENOMIC DNA]</scope>
    <source>
        <strain evidence="8 9">UAMH7299</strain>
    </source>
</reference>
<dbReference type="InterPro" id="IPR036390">
    <property type="entry name" value="WH_DNA-bd_sf"/>
</dbReference>